<accession>A0AA88DV55</accession>
<comment type="caution">
    <text evidence="1">The sequence shown here is derived from an EMBL/GenBank/DDBJ whole genome shotgun (WGS) entry which is preliminary data.</text>
</comment>
<dbReference type="AlphaFoldDB" id="A0AA88DV55"/>
<evidence type="ECO:0000313" key="2">
    <source>
        <dbReference type="Proteomes" id="UP001187192"/>
    </source>
</evidence>
<reference evidence="1" key="1">
    <citation type="submission" date="2023-07" db="EMBL/GenBank/DDBJ databases">
        <title>draft genome sequence of fig (Ficus carica).</title>
        <authorList>
            <person name="Takahashi T."/>
            <person name="Nishimura K."/>
        </authorList>
    </citation>
    <scope>NUCLEOTIDE SEQUENCE</scope>
</reference>
<name>A0AA88DV55_FICCA</name>
<dbReference type="Proteomes" id="UP001187192">
    <property type="component" value="Unassembled WGS sequence"/>
</dbReference>
<keyword evidence="2" id="KW-1185">Reference proteome</keyword>
<sequence length="31" mass="3170">MGGVLERVFDIVGVVAVVFVSARRVGAPVGL</sequence>
<proteinExistence type="predicted"/>
<dbReference type="EMBL" id="BTGU01000129">
    <property type="protein sequence ID" value="GMN62472.1"/>
    <property type="molecule type" value="Genomic_DNA"/>
</dbReference>
<protein>
    <submittedName>
        <fullName evidence="1">Uncharacterized protein</fullName>
    </submittedName>
</protein>
<evidence type="ECO:0000313" key="1">
    <source>
        <dbReference type="EMBL" id="GMN62472.1"/>
    </source>
</evidence>
<organism evidence="1 2">
    <name type="scientific">Ficus carica</name>
    <name type="common">Common fig</name>
    <dbReference type="NCBI Taxonomy" id="3494"/>
    <lineage>
        <taxon>Eukaryota</taxon>
        <taxon>Viridiplantae</taxon>
        <taxon>Streptophyta</taxon>
        <taxon>Embryophyta</taxon>
        <taxon>Tracheophyta</taxon>
        <taxon>Spermatophyta</taxon>
        <taxon>Magnoliopsida</taxon>
        <taxon>eudicotyledons</taxon>
        <taxon>Gunneridae</taxon>
        <taxon>Pentapetalae</taxon>
        <taxon>rosids</taxon>
        <taxon>fabids</taxon>
        <taxon>Rosales</taxon>
        <taxon>Moraceae</taxon>
        <taxon>Ficeae</taxon>
        <taxon>Ficus</taxon>
    </lineage>
</organism>
<gene>
    <name evidence="1" type="ORF">TIFTF001_031536</name>
</gene>